<evidence type="ECO:0000256" key="2">
    <source>
        <dbReference type="ARBA" id="ARBA00023315"/>
    </source>
</evidence>
<name>A0ABW2R6M1_9NEIS</name>
<gene>
    <name evidence="4" type="ORF">ACFQNF_20380</name>
</gene>
<dbReference type="InterPro" id="IPR050832">
    <property type="entry name" value="Bact_Acetyltransf"/>
</dbReference>
<reference evidence="5" key="1">
    <citation type="journal article" date="2019" name="Int. J. Syst. Evol. Microbiol.">
        <title>The Global Catalogue of Microorganisms (GCM) 10K type strain sequencing project: providing services to taxonomists for standard genome sequencing and annotation.</title>
        <authorList>
            <consortium name="The Broad Institute Genomics Platform"/>
            <consortium name="The Broad Institute Genome Sequencing Center for Infectious Disease"/>
            <person name="Wu L."/>
            <person name="Ma J."/>
        </authorList>
    </citation>
    <scope>NUCLEOTIDE SEQUENCE [LARGE SCALE GENOMIC DNA]</scope>
    <source>
        <strain evidence="5">CCUG 62945</strain>
    </source>
</reference>
<dbReference type="RefSeq" id="WP_380190167.1">
    <property type="nucleotide sequence ID" value="NZ_JBHTBQ010000046.1"/>
</dbReference>
<evidence type="ECO:0000313" key="5">
    <source>
        <dbReference type="Proteomes" id="UP001596473"/>
    </source>
</evidence>
<dbReference type="EMBL" id="JBHTBQ010000046">
    <property type="protein sequence ID" value="MFC7422220.1"/>
    <property type="molecule type" value="Genomic_DNA"/>
</dbReference>
<proteinExistence type="predicted"/>
<dbReference type="Pfam" id="PF00583">
    <property type="entry name" value="Acetyltransf_1"/>
    <property type="match status" value="1"/>
</dbReference>
<evidence type="ECO:0000259" key="3">
    <source>
        <dbReference type="PROSITE" id="PS51186"/>
    </source>
</evidence>
<dbReference type="EC" id="2.3.-.-" evidence="4"/>
<dbReference type="PANTHER" id="PTHR43877:SF1">
    <property type="entry name" value="ACETYLTRANSFERASE"/>
    <property type="match status" value="1"/>
</dbReference>
<evidence type="ECO:0000313" key="4">
    <source>
        <dbReference type="EMBL" id="MFC7422220.1"/>
    </source>
</evidence>
<sequence>MNFRLATQDDIPALSRIRLAVKENTLSDPTLISTAMYEQFLLHKGKGWLCEIEGETTGFAIAAYPDHSIWALFVLPEYEGRGIGTQLLNLATDHLFTQGAPEIKLSTTPHTRADRFYAQQGWQRGNEGKEVAYLLKRSI</sequence>
<keyword evidence="2 4" id="KW-0012">Acyltransferase</keyword>
<keyword evidence="5" id="KW-1185">Reference proteome</keyword>
<evidence type="ECO:0000256" key="1">
    <source>
        <dbReference type="ARBA" id="ARBA00022679"/>
    </source>
</evidence>
<dbReference type="GO" id="GO:0016746">
    <property type="term" value="F:acyltransferase activity"/>
    <property type="evidence" value="ECO:0007669"/>
    <property type="project" value="UniProtKB-KW"/>
</dbReference>
<feature type="domain" description="N-acetyltransferase" evidence="3">
    <location>
        <begin position="1"/>
        <end position="139"/>
    </location>
</feature>
<dbReference type="InterPro" id="IPR016181">
    <property type="entry name" value="Acyl_CoA_acyltransferase"/>
</dbReference>
<dbReference type="InterPro" id="IPR000182">
    <property type="entry name" value="GNAT_dom"/>
</dbReference>
<comment type="caution">
    <text evidence="4">The sequence shown here is derived from an EMBL/GenBank/DDBJ whole genome shotgun (WGS) entry which is preliminary data.</text>
</comment>
<protein>
    <submittedName>
        <fullName evidence="4">GNAT family N-acetyltransferase</fullName>
        <ecNumber evidence="4">2.3.-.-</ecNumber>
    </submittedName>
</protein>
<organism evidence="4 5">
    <name type="scientific">Iodobacter arcticus</name>
    <dbReference type="NCBI Taxonomy" id="590593"/>
    <lineage>
        <taxon>Bacteria</taxon>
        <taxon>Pseudomonadati</taxon>
        <taxon>Pseudomonadota</taxon>
        <taxon>Betaproteobacteria</taxon>
        <taxon>Neisseriales</taxon>
        <taxon>Chitinibacteraceae</taxon>
        <taxon>Iodobacter</taxon>
    </lineage>
</organism>
<dbReference type="SUPFAM" id="SSF55729">
    <property type="entry name" value="Acyl-CoA N-acyltransferases (Nat)"/>
    <property type="match status" value="1"/>
</dbReference>
<dbReference type="CDD" id="cd04301">
    <property type="entry name" value="NAT_SF"/>
    <property type="match status" value="1"/>
</dbReference>
<dbReference type="PANTHER" id="PTHR43877">
    <property type="entry name" value="AMINOALKYLPHOSPHONATE N-ACETYLTRANSFERASE-RELATED-RELATED"/>
    <property type="match status" value="1"/>
</dbReference>
<dbReference type="Gene3D" id="3.40.630.30">
    <property type="match status" value="1"/>
</dbReference>
<dbReference type="PROSITE" id="PS51186">
    <property type="entry name" value="GNAT"/>
    <property type="match status" value="1"/>
</dbReference>
<keyword evidence="1 4" id="KW-0808">Transferase</keyword>
<dbReference type="Proteomes" id="UP001596473">
    <property type="component" value="Unassembled WGS sequence"/>
</dbReference>
<accession>A0ABW2R6M1</accession>